<dbReference type="Pfam" id="PF14438">
    <property type="entry name" value="SM-ATX"/>
    <property type="match status" value="1"/>
</dbReference>
<feature type="compositionally biased region" description="Basic and acidic residues" evidence="2">
    <location>
        <begin position="593"/>
        <end position="610"/>
    </location>
</feature>
<evidence type="ECO:0000259" key="3">
    <source>
        <dbReference type="PROSITE" id="PS52002"/>
    </source>
</evidence>
<organism evidence="4 5">
    <name type="scientific">Terrapene triunguis</name>
    <name type="common">Three-toed box turtle</name>
    <dbReference type="NCBI Taxonomy" id="2587831"/>
    <lineage>
        <taxon>Eukaryota</taxon>
        <taxon>Metazoa</taxon>
        <taxon>Chordata</taxon>
        <taxon>Craniata</taxon>
        <taxon>Vertebrata</taxon>
        <taxon>Euteleostomi</taxon>
        <taxon>Archelosauria</taxon>
        <taxon>Testudinata</taxon>
        <taxon>Testudines</taxon>
        <taxon>Cryptodira</taxon>
        <taxon>Durocryptodira</taxon>
        <taxon>Testudinoidea</taxon>
        <taxon>Emydidae</taxon>
        <taxon>Terrapene</taxon>
    </lineage>
</organism>
<feature type="domain" description="Sm" evidence="3">
    <location>
        <begin position="32"/>
        <end position="109"/>
    </location>
</feature>
<dbReference type="Proteomes" id="UP000472274">
    <property type="component" value="Unplaced"/>
</dbReference>
<dbReference type="Pfam" id="PF07145">
    <property type="entry name" value="PAM2"/>
    <property type="match status" value="1"/>
</dbReference>
<comment type="similarity">
    <text evidence="1">Belongs to the ataxin-2 family.</text>
</comment>
<keyword evidence="5" id="KW-1185">Reference proteome</keyword>
<protein>
    <submittedName>
        <fullName evidence="4">Ataxin 2</fullName>
    </submittedName>
</protein>
<name>A0A674JNY2_9SAUR</name>
<feature type="compositionally biased region" description="Low complexity" evidence="2">
    <location>
        <begin position="278"/>
        <end position="295"/>
    </location>
</feature>
<dbReference type="AlphaFoldDB" id="A0A674JNY2"/>
<evidence type="ECO:0000256" key="2">
    <source>
        <dbReference type="SAM" id="MobiDB-lite"/>
    </source>
</evidence>
<feature type="region of interest" description="Disordered" evidence="2">
    <location>
        <begin position="224"/>
        <end position="654"/>
    </location>
</feature>
<evidence type="ECO:0000313" key="4">
    <source>
        <dbReference type="Ensembl" id="ENSTMTP00000020974.1"/>
    </source>
</evidence>
<dbReference type="GeneTree" id="ENSGT00940000156812"/>
<reference evidence="4" key="2">
    <citation type="submission" date="2025-09" db="UniProtKB">
        <authorList>
            <consortium name="Ensembl"/>
        </authorList>
    </citation>
    <scope>IDENTIFICATION</scope>
</reference>
<sequence length="962" mass="104646">HPKPGGRGGGEKVYQQLFIFQISFDGIYANMRMVHILTSVVGSKCEVQVKNGGVYEGVFKTYSPKCDLVLDAAHRKPAESSVGPKREDILESILFKSSDFVMVQFKDMDTNYARRDAFTDSAIGVKVNGEHKEKDLEPWDGGETTTTEELEALETDVSNGWDPNDMFRYNEENYGIVSTYDSSLSSYTVPLERDNSEEFLKREARAAQLAEEIESSAQYKARVALENDDRTEEEKYTAVQRNSSEREGHGVNTRESKYVPTGQRNRDVLSWGGGRQNSPRMGPSGSGPSISRSGSHTSDFSPNSGADQRVVNGGVPWPSPCPSPSSRPPSRYQSGPNSLPPRAATPTRPPSRPPSRPSRPPSHPSAHGSPAPVSTMPKRMSAEGPPRMSPKAQRHPRGHRVSTGRGTISSGLEFVSHNAPGEASTSTVARGSPSGGTWSSVVSGAKDSRLQDQRQNSAAGNKENAKPSEISPSFTKPENKGVSSVVSEHRKQIDDLKKFKNDFRLQPSSTPETVDQLLNKNREGEKSRDVIKEKTESNSKESVIETSSNANSNSGSSKSNSPSISPSTSSSSEQKRGPEVTSQGVQTSGPGSKQDKEDKEEKKDTSEQVRKSTLNPNAKEFNPRSFAQPKPSTTPTSPRPQAQPSPSMVGHQQPTPVYTQPVCFAPNMMYPVPVSPGVQPLYPIPMTPMPVNQAKTYRAVPNMPQQRQDQHHQSTMMHPASAAGPPIVATPPAYSTQYVTYSPQQFPNQPLVQHVPHYQSQHPHVYSPVIQGNTRMMAPPTHAQPGLVSSSATQYGAHEQTHAMYACPKIPYSKETGPSFYFAISTGSLAQQYAHPNATLHPHPPHPQPSATPTGQQQSQHAGSHPAPSPVQHHQHQAAQALHLANPQQQSAMYHAGLAPTPPSMTPGSNTQSPQNSFPTAQQTVFTIHPSHVQPAYTNPPHMAHVPQYKPTTNSSCKADLE</sequence>
<dbReference type="Ensembl" id="ENSTMTT00000021716.1">
    <property type="protein sequence ID" value="ENSTMTP00000020974.1"/>
    <property type="gene ID" value="ENSTMTG00000015048.1"/>
</dbReference>
<dbReference type="GO" id="GO:0034063">
    <property type="term" value="P:stress granule assembly"/>
    <property type="evidence" value="ECO:0007669"/>
    <property type="project" value="TreeGrafter"/>
</dbReference>
<feature type="region of interest" description="Disordered" evidence="2">
    <location>
        <begin position="895"/>
        <end position="919"/>
    </location>
</feature>
<reference evidence="4" key="1">
    <citation type="submission" date="2025-08" db="UniProtKB">
        <authorList>
            <consortium name="Ensembl"/>
        </authorList>
    </citation>
    <scope>IDENTIFICATION</scope>
</reference>
<feature type="compositionally biased region" description="Polar residues" evidence="2">
    <location>
        <begin position="506"/>
        <end position="519"/>
    </location>
</feature>
<dbReference type="InterPro" id="IPR009818">
    <property type="entry name" value="PAM2_motif"/>
</dbReference>
<dbReference type="InterPro" id="IPR045117">
    <property type="entry name" value="ATXN2-like"/>
</dbReference>
<dbReference type="GO" id="GO:0003729">
    <property type="term" value="F:mRNA binding"/>
    <property type="evidence" value="ECO:0007669"/>
    <property type="project" value="TreeGrafter"/>
</dbReference>
<feature type="compositionally biased region" description="Polar residues" evidence="2">
    <location>
        <begin position="580"/>
        <end position="591"/>
    </location>
</feature>
<feature type="compositionally biased region" description="Polar residues" evidence="2">
    <location>
        <begin position="423"/>
        <end position="442"/>
    </location>
</feature>
<feature type="compositionally biased region" description="Low complexity" evidence="2">
    <location>
        <begin position="547"/>
        <end position="572"/>
    </location>
</feature>
<proteinExistence type="inferred from homology"/>
<dbReference type="PANTHER" id="PTHR12854:SF11">
    <property type="entry name" value="ATAXIN-2"/>
    <property type="match status" value="1"/>
</dbReference>
<dbReference type="PANTHER" id="PTHR12854">
    <property type="entry name" value="ATAXIN 2-RELATED"/>
    <property type="match status" value="1"/>
</dbReference>
<gene>
    <name evidence="4" type="primary">ATXN2</name>
</gene>
<feature type="compositionally biased region" description="Polar residues" evidence="2">
    <location>
        <begin position="470"/>
        <end position="486"/>
    </location>
</feature>
<feature type="compositionally biased region" description="Basic and acidic residues" evidence="2">
    <location>
        <begin position="243"/>
        <end position="257"/>
    </location>
</feature>
<accession>A0A674JNY2</accession>
<feature type="compositionally biased region" description="Basic and acidic residues" evidence="2">
    <location>
        <begin position="224"/>
        <end position="236"/>
    </location>
</feature>
<feature type="compositionally biased region" description="Basic residues" evidence="2">
    <location>
        <begin position="392"/>
        <end position="402"/>
    </location>
</feature>
<dbReference type="Pfam" id="PF06741">
    <property type="entry name" value="LsmAD"/>
    <property type="match status" value="1"/>
</dbReference>
<feature type="compositionally biased region" description="Polar residues" evidence="2">
    <location>
        <begin position="851"/>
        <end position="862"/>
    </location>
</feature>
<dbReference type="InterPro" id="IPR025852">
    <property type="entry name" value="SM_dom_ATX"/>
</dbReference>
<evidence type="ECO:0000313" key="5">
    <source>
        <dbReference type="Proteomes" id="UP000472274"/>
    </source>
</evidence>
<dbReference type="SMART" id="SM01272">
    <property type="entry name" value="LsmAD"/>
    <property type="match status" value="1"/>
</dbReference>
<feature type="region of interest" description="Disordered" evidence="2">
    <location>
        <begin position="932"/>
        <end position="962"/>
    </location>
</feature>
<dbReference type="InterPro" id="IPR009604">
    <property type="entry name" value="LsmAD_domain"/>
</dbReference>
<feature type="compositionally biased region" description="Pro residues" evidence="2">
    <location>
        <begin position="347"/>
        <end position="363"/>
    </location>
</feature>
<dbReference type="GO" id="GO:0010494">
    <property type="term" value="C:cytoplasmic stress granule"/>
    <property type="evidence" value="ECO:0007669"/>
    <property type="project" value="TreeGrafter"/>
</dbReference>
<feature type="compositionally biased region" description="Pro residues" evidence="2">
    <location>
        <begin position="317"/>
        <end position="327"/>
    </location>
</feature>
<feature type="compositionally biased region" description="Polar residues" evidence="2">
    <location>
        <begin position="906"/>
        <end position="919"/>
    </location>
</feature>
<feature type="compositionally biased region" description="Polar residues" evidence="2">
    <location>
        <begin position="296"/>
        <end position="306"/>
    </location>
</feature>
<feature type="compositionally biased region" description="Basic and acidic residues" evidence="2">
    <location>
        <begin position="487"/>
        <end position="503"/>
    </location>
</feature>
<feature type="compositionally biased region" description="Basic and acidic residues" evidence="2">
    <location>
        <begin position="520"/>
        <end position="543"/>
    </location>
</feature>
<dbReference type="InterPro" id="IPR047575">
    <property type="entry name" value="Sm"/>
</dbReference>
<feature type="compositionally biased region" description="Polar residues" evidence="2">
    <location>
        <begin position="950"/>
        <end position="962"/>
    </location>
</feature>
<feature type="compositionally biased region" description="Low complexity" evidence="2">
    <location>
        <begin position="328"/>
        <end position="346"/>
    </location>
</feature>
<evidence type="ECO:0000256" key="1">
    <source>
        <dbReference type="ARBA" id="ARBA00007503"/>
    </source>
</evidence>
<dbReference type="PROSITE" id="PS52002">
    <property type="entry name" value="SM"/>
    <property type="match status" value="1"/>
</dbReference>
<feature type="region of interest" description="Disordered" evidence="2">
    <location>
        <begin position="836"/>
        <end position="879"/>
    </location>
</feature>